<proteinExistence type="predicted"/>
<evidence type="ECO:0000256" key="1">
    <source>
        <dbReference type="ARBA" id="ARBA00023015"/>
    </source>
</evidence>
<dbReference type="RefSeq" id="WP_179583358.1">
    <property type="nucleotide sequence ID" value="NZ_JACBYR010000001.1"/>
</dbReference>
<feature type="domain" description="HTH araC/xylS-type" evidence="4">
    <location>
        <begin position="198"/>
        <end position="297"/>
    </location>
</feature>
<dbReference type="InterPro" id="IPR009057">
    <property type="entry name" value="Homeodomain-like_sf"/>
</dbReference>
<accession>A0A7Y9IQZ5</accession>
<evidence type="ECO:0000256" key="3">
    <source>
        <dbReference type="ARBA" id="ARBA00023163"/>
    </source>
</evidence>
<dbReference type="GO" id="GO:0003700">
    <property type="term" value="F:DNA-binding transcription factor activity"/>
    <property type="evidence" value="ECO:0007669"/>
    <property type="project" value="InterPro"/>
</dbReference>
<dbReference type="PANTHER" id="PTHR46796:SF7">
    <property type="entry name" value="ARAC FAMILY TRANSCRIPTIONAL REGULATOR"/>
    <property type="match status" value="1"/>
</dbReference>
<reference evidence="5 6" key="1">
    <citation type="submission" date="2020-07" db="EMBL/GenBank/DDBJ databases">
        <title>Genomic Encyclopedia of Type Strains, Phase IV (KMG-V): Genome sequencing to study the core and pangenomes of soil and plant-associated prokaryotes.</title>
        <authorList>
            <person name="Whitman W."/>
        </authorList>
    </citation>
    <scope>NUCLEOTIDE SEQUENCE [LARGE SCALE GENOMIC DNA]</scope>
    <source>
        <strain evidence="5 6">SAS40</strain>
    </source>
</reference>
<dbReference type="Pfam" id="PF12833">
    <property type="entry name" value="HTH_18"/>
    <property type="match status" value="1"/>
</dbReference>
<dbReference type="PROSITE" id="PS00041">
    <property type="entry name" value="HTH_ARAC_FAMILY_1"/>
    <property type="match status" value="1"/>
</dbReference>
<dbReference type="PRINTS" id="PR00032">
    <property type="entry name" value="HTHARAC"/>
</dbReference>
<dbReference type="GO" id="GO:0043565">
    <property type="term" value="F:sequence-specific DNA binding"/>
    <property type="evidence" value="ECO:0007669"/>
    <property type="project" value="InterPro"/>
</dbReference>
<evidence type="ECO:0000313" key="6">
    <source>
        <dbReference type="Proteomes" id="UP000542125"/>
    </source>
</evidence>
<name>A0A7Y9IQZ5_9BURK</name>
<keyword evidence="1" id="KW-0805">Transcription regulation</keyword>
<evidence type="ECO:0000313" key="5">
    <source>
        <dbReference type="EMBL" id="NYE81378.1"/>
    </source>
</evidence>
<keyword evidence="3" id="KW-0804">Transcription</keyword>
<dbReference type="Gene3D" id="1.10.10.60">
    <property type="entry name" value="Homeodomain-like"/>
    <property type="match status" value="2"/>
</dbReference>
<dbReference type="SUPFAM" id="SSF46689">
    <property type="entry name" value="Homeodomain-like"/>
    <property type="match status" value="2"/>
</dbReference>
<evidence type="ECO:0000259" key="4">
    <source>
        <dbReference type="PROSITE" id="PS01124"/>
    </source>
</evidence>
<dbReference type="InterPro" id="IPR050204">
    <property type="entry name" value="AraC_XylS_family_regulators"/>
</dbReference>
<dbReference type="SMART" id="SM00342">
    <property type="entry name" value="HTH_ARAC"/>
    <property type="match status" value="1"/>
</dbReference>
<gene>
    <name evidence="5" type="ORF">FHW18_000649</name>
</gene>
<dbReference type="PANTHER" id="PTHR46796">
    <property type="entry name" value="HTH-TYPE TRANSCRIPTIONAL ACTIVATOR RHAS-RELATED"/>
    <property type="match status" value="1"/>
</dbReference>
<dbReference type="InterPro" id="IPR032783">
    <property type="entry name" value="AraC_lig"/>
</dbReference>
<protein>
    <submittedName>
        <fullName evidence="5">AraC-like DNA-binding protein</fullName>
    </submittedName>
</protein>
<comment type="caution">
    <text evidence="5">The sequence shown here is derived from an EMBL/GenBank/DDBJ whole genome shotgun (WGS) entry which is preliminary data.</text>
</comment>
<evidence type="ECO:0000256" key="2">
    <source>
        <dbReference type="ARBA" id="ARBA00023125"/>
    </source>
</evidence>
<dbReference type="Proteomes" id="UP000542125">
    <property type="component" value="Unassembled WGS sequence"/>
</dbReference>
<dbReference type="AlphaFoldDB" id="A0A7Y9IQZ5"/>
<organism evidence="5 6">
    <name type="scientific">Pigmentiphaga litoralis</name>
    <dbReference type="NCBI Taxonomy" id="516702"/>
    <lineage>
        <taxon>Bacteria</taxon>
        <taxon>Pseudomonadati</taxon>
        <taxon>Pseudomonadota</taxon>
        <taxon>Betaproteobacteria</taxon>
        <taxon>Burkholderiales</taxon>
        <taxon>Alcaligenaceae</taxon>
        <taxon>Pigmentiphaga</taxon>
    </lineage>
</organism>
<keyword evidence="2 5" id="KW-0238">DNA-binding</keyword>
<dbReference type="InterPro" id="IPR020449">
    <property type="entry name" value="Tscrpt_reg_AraC-type_HTH"/>
</dbReference>
<dbReference type="PROSITE" id="PS01124">
    <property type="entry name" value="HTH_ARAC_FAMILY_2"/>
    <property type="match status" value="1"/>
</dbReference>
<sequence length="312" mass="33183">MVDPLAEVVTLLQPAARFSKHVLGAGAWRIRRSDAGQPFYCVVLEGGCWLALDTLAPIELQAGDFVLVPAAFGITLSSRVPPTDRGDTLPVAVGNGQFRIGEQAGPPDLRMLAGHCSFGSPDAALLVALLPHCVHVRGEARLATLVQLVGDETRAQRPARDVVLSRLLEVLLIEALRSAAGTAASPGLVRGLADVRLSAALRAMHAQPAREWTVAELANEAALSRSAFFDRFNKTVGVAPMAYLLAWRMALAKDLLRRKPAGGIAEVAERVGYSSASTFSVAFARHAGQPPSHYAREQYADEDQGSDAALLP</sequence>
<dbReference type="Pfam" id="PF12852">
    <property type="entry name" value="Cupin_6"/>
    <property type="match status" value="1"/>
</dbReference>
<dbReference type="InterPro" id="IPR018060">
    <property type="entry name" value="HTH_AraC"/>
</dbReference>
<dbReference type="EMBL" id="JACBYR010000001">
    <property type="protein sequence ID" value="NYE81378.1"/>
    <property type="molecule type" value="Genomic_DNA"/>
</dbReference>
<dbReference type="InterPro" id="IPR018062">
    <property type="entry name" value="HTH_AraC-typ_CS"/>
</dbReference>
<keyword evidence="6" id="KW-1185">Reference proteome</keyword>